<evidence type="ECO:0000313" key="5">
    <source>
        <dbReference type="Proteomes" id="UP000184096"/>
    </source>
</evidence>
<proteinExistence type="predicted"/>
<accession>A0A1M7UQ38</accession>
<name>A0A1M7UQ38_9BRAD</name>
<dbReference type="InterPro" id="IPR016181">
    <property type="entry name" value="Acyl_CoA_acyltransferase"/>
</dbReference>
<dbReference type="RefSeq" id="WP_072823698.1">
    <property type="nucleotide sequence ID" value="NZ_LT670849.1"/>
</dbReference>
<reference evidence="5" key="1">
    <citation type="submission" date="2016-11" db="EMBL/GenBank/DDBJ databases">
        <authorList>
            <person name="Varghese N."/>
            <person name="Submissions S."/>
        </authorList>
    </citation>
    <scope>NUCLEOTIDE SEQUENCE [LARGE SCALE GENOMIC DNA]</scope>
    <source>
        <strain evidence="5">GAS401</strain>
    </source>
</reference>
<dbReference type="GO" id="GO:0016747">
    <property type="term" value="F:acyltransferase activity, transferring groups other than amino-acyl groups"/>
    <property type="evidence" value="ECO:0007669"/>
    <property type="project" value="InterPro"/>
</dbReference>
<feature type="domain" description="N-acetyltransferase" evidence="3">
    <location>
        <begin position="4"/>
        <end position="153"/>
    </location>
</feature>
<dbReference type="Proteomes" id="UP000184096">
    <property type="component" value="Chromosome I"/>
</dbReference>
<keyword evidence="1 4" id="KW-0808">Transferase</keyword>
<dbReference type="AlphaFoldDB" id="A0A1M7UQ38"/>
<dbReference type="OrthoDB" id="9789603at2"/>
<dbReference type="EMBL" id="LT670849">
    <property type="protein sequence ID" value="SHN85088.1"/>
    <property type="molecule type" value="Genomic_DNA"/>
</dbReference>
<dbReference type="PANTHER" id="PTHR43877">
    <property type="entry name" value="AMINOALKYLPHOSPHONATE N-ACETYLTRANSFERASE-RELATED-RELATED"/>
    <property type="match status" value="1"/>
</dbReference>
<dbReference type="CDD" id="cd04301">
    <property type="entry name" value="NAT_SF"/>
    <property type="match status" value="1"/>
</dbReference>
<dbReference type="SUPFAM" id="SSF55729">
    <property type="entry name" value="Acyl-CoA N-acyltransferases (Nat)"/>
    <property type="match status" value="1"/>
</dbReference>
<keyword evidence="5" id="KW-1185">Reference proteome</keyword>
<dbReference type="Pfam" id="PF00583">
    <property type="entry name" value="Acetyltransf_1"/>
    <property type="match status" value="1"/>
</dbReference>
<protein>
    <submittedName>
        <fullName evidence="4">Predicted N-acetyltransferase YhbS</fullName>
    </submittedName>
</protein>
<dbReference type="InterPro" id="IPR050832">
    <property type="entry name" value="Bact_Acetyltransf"/>
</dbReference>
<dbReference type="Gene3D" id="3.40.630.30">
    <property type="match status" value="1"/>
</dbReference>
<evidence type="ECO:0000256" key="2">
    <source>
        <dbReference type="ARBA" id="ARBA00023315"/>
    </source>
</evidence>
<dbReference type="PROSITE" id="PS51186">
    <property type="entry name" value="GNAT"/>
    <property type="match status" value="1"/>
</dbReference>
<evidence type="ECO:0000313" key="4">
    <source>
        <dbReference type="EMBL" id="SHN85088.1"/>
    </source>
</evidence>
<organism evidence="4 5">
    <name type="scientific">Bradyrhizobium erythrophlei</name>
    <dbReference type="NCBI Taxonomy" id="1437360"/>
    <lineage>
        <taxon>Bacteria</taxon>
        <taxon>Pseudomonadati</taxon>
        <taxon>Pseudomonadota</taxon>
        <taxon>Alphaproteobacteria</taxon>
        <taxon>Hyphomicrobiales</taxon>
        <taxon>Nitrobacteraceae</taxon>
        <taxon>Bradyrhizobium</taxon>
    </lineage>
</organism>
<gene>
    <name evidence="4" type="ORF">SAMN05444170_6161</name>
</gene>
<evidence type="ECO:0000259" key="3">
    <source>
        <dbReference type="PROSITE" id="PS51186"/>
    </source>
</evidence>
<keyword evidence="2" id="KW-0012">Acyltransferase</keyword>
<evidence type="ECO:0000256" key="1">
    <source>
        <dbReference type="ARBA" id="ARBA00022679"/>
    </source>
</evidence>
<sequence length="153" mass="16851">MADLIYRRATEKDVPAIVALLADDVLGASREAVGAESTPKYLNAFRAIDADANQFLLVVESSGQIVGTLQLTFIAGLSRGGLKRGLIEAVRISRDRRGEKIGEAMIAWAIEKCRHEQCGVVQLTTDKSRTDAHRFYDRLGFEPSHIGYKMMLA</sequence>
<dbReference type="InterPro" id="IPR000182">
    <property type="entry name" value="GNAT_dom"/>
</dbReference>